<evidence type="ECO:0000313" key="4">
    <source>
        <dbReference type="Proteomes" id="UP001642409"/>
    </source>
</evidence>
<proteinExistence type="predicted"/>
<protein>
    <submittedName>
        <fullName evidence="2">Hypothetical_protein</fullName>
    </submittedName>
</protein>
<dbReference type="EMBL" id="CATOUU010000264">
    <property type="protein sequence ID" value="CAI9922859.1"/>
    <property type="molecule type" value="Genomic_DNA"/>
</dbReference>
<evidence type="ECO:0000313" key="2">
    <source>
        <dbReference type="EMBL" id="CAL6062217.1"/>
    </source>
</evidence>
<sequence>MPYIHYLQKFVYKGITAETIDKVFILSQNGINQTQIATETGLGVMQVRRVVQRAIKDEGFQPTVAKGGRHKSDVTQEDVDNVKLINKVGINSTYEVYKERLRCAKLNQTVNSSCSPEQNDVLFISSSLFLSYNHLLQSGNQNNIVQL</sequence>
<gene>
    <name evidence="1" type="ORF">HINF_LOCUS10504</name>
    <name evidence="2" type="ORF">HINF_LOCUS50083</name>
    <name evidence="3" type="ORF">HINF_LOCUS52354</name>
</gene>
<reference evidence="2 4" key="2">
    <citation type="submission" date="2024-07" db="EMBL/GenBank/DDBJ databases">
        <authorList>
            <person name="Akdeniz Z."/>
        </authorList>
    </citation>
    <scope>NUCLEOTIDE SEQUENCE [LARGE SCALE GENOMIC DNA]</scope>
</reference>
<evidence type="ECO:0000313" key="1">
    <source>
        <dbReference type="EMBL" id="CAI9922859.1"/>
    </source>
</evidence>
<dbReference type="Proteomes" id="UP001642409">
    <property type="component" value="Unassembled WGS sequence"/>
</dbReference>
<reference evidence="1" key="1">
    <citation type="submission" date="2023-06" db="EMBL/GenBank/DDBJ databases">
        <authorList>
            <person name="Kurt Z."/>
        </authorList>
    </citation>
    <scope>NUCLEOTIDE SEQUENCE</scope>
</reference>
<keyword evidence="4" id="KW-1185">Reference proteome</keyword>
<comment type="caution">
    <text evidence="1">The sequence shown here is derived from an EMBL/GenBank/DDBJ whole genome shotgun (WGS) entry which is preliminary data.</text>
</comment>
<name>A0AA86NP28_9EUKA</name>
<organism evidence="1">
    <name type="scientific">Hexamita inflata</name>
    <dbReference type="NCBI Taxonomy" id="28002"/>
    <lineage>
        <taxon>Eukaryota</taxon>
        <taxon>Metamonada</taxon>
        <taxon>Diplomonadida</taxon>
        <taxon>Hexamitidae</taxon>
        <taxon>Hexamitinae</taxon>
        <taxon>Hexamita</taxon>
    </lineage>
</organism>
<dbReference type="EMBL" id="CAXDID020000238">
    <property type="protein sequence ID" value="CAL6062217.1"/>
    <property type="molecule type" value="Genomic_DNA"/>
</dbReference>
<dbReference type="EMBL" id="CAXDID020000261">
    <property type="protein sequence ID" value="CAL6066443.1"/>
    <property type="molecule type" value="Genomic_DNA"/>
</dbReference>
<dbReference type="AlphaFoldDB" id="A0AA86NP28"/>
<evidence type="ECO:0000313" key="3">
    <source>
        <dbReference type="EMBL" id="CAL6066443.1"/>
    </source>
</evidence>
<accession>A0AA86NP28</accession>